<evidence type="ECO:0000259" key="1">
    <source>
        <dbReference type="Pfam" id="PF13472"/>
    </source>
</evidence>
<dbReference type="InterPro" id="IPR051532">
    <property type="entry name" value="Ester_Hydrolysis_Enzymes"/>
</dbReference>
<accession>A0ABV9U1Q2</accession>
<evidence type="ECO:0000313" key="3">
    <source>
        <dbReference type="Proteomes" id="UP001595872"/>
    </source>
</evidence>
<protein>
    <submittedName>
        <fullName evidence="2">SGNH/GDSL hydrolase family protein</fullName>
    </submittedName>
</protein>
<dbReference type="PANTHER" id="PTHR30383">
    <property type="entry name" value="THIOESTERASE 1/PROTEASE 1/LYSOPHOSPHOLIPASE L1"/>
    <property type="match status" value="1"/>
</dbReference>
<feature type="domain" description="SGNH hydrolase-type esterase" evidence="1">
    <location>
        <begin position="43"/>
        <end position="243"/>
    </location>
</feature>
<dbReference type="PROSITE" id="PS51257">
    <property type="entry name" value="PROKAR_LIPOPROTEIN"/>
    <property type="match status" value="1"/>
</dbReference>
<keyword evidence="2" id="KW-0378">Hydrolase</keyword>
<dbReference type="RefSeq" id="WP_378257076.1">
    <property type="nucleotide sequence ID" value="NZ_JBHSIT010000005.1"/>
</dbReference>
<gene>
    <name evidence="2" type="ORF">ACFPCY_19465</name>
</gene>
<dbReference type="SUPFAM" id="SSF52266">
    <property type="entry name" value="SGNH hydrolase"/>
    <property type="match status" value="1"/>
</dbReference>
<dbReference type="GO" id="GO:0016787">
    <property type="term" value="F:hydrolase activity"/>
    <property type="evidence" value="ECO:0007669"/>
    <property type="project" value="UniProtKB-KW"/>
</dbReference>
<name>A0ABV9U1Q2_9ACTN</name>
<organism evidence="2 3">
    <name type="scientific">Actinomadura gamaensis</name>
    <dbReference type="NCBI Taxonomy" id="1763541"/>
    <lineage>
        <taxon>Bacteria</taxon>
        <taxon>Bacillati</taxon>
        <taxon>Actinomycetota</taxon>
        <taxon>Actinomycetes</taxon>
        <taxon>Streptosporangiales</taxon>
        <taxon>Thermomonosporaceae</taxon>
        <taxon>Actinomadura</taxon>
    </lineage>
</organism>
<evidence type="ECO:0000313" key="2">
    <source>
        <dbReference type="EMBL" id="MFC4909510.1"/>
    </source>
</evidence>
<proteinExistence type="predicted"/>
<reference evidence="3" key="1">
    <citation type="journal article" date="2019" name="Int. J. Syst. Evol. Microbiol.">
        <title>The Global Catalogue of Microorganisms (GCM) 10K type strain sequencing project: providing services to taxonomists for standard genome sequencing and annotation.</title>
        <authorList>
            <consortium name="The Broad Institute Genomics Platform"/>
            <consortium name="The Broad Institute Genome Sequencing Center for Infectious Disease"/>
            <person name="Wu L."/>
            <person name="Ma J."/>
        </authorList>
    </citation>
    <scope>NUCLEOTIDE SEQUENCE [LARGE SCALE GENOMIC DNA]</scope>
    <source>
        <strain evidence="3">KLKA75</strain>
    </source>
</reference>
<dbReference type="EMBL" id="JBHSIT010000005">
    <property type="protein sequence ID" value="MFC4909510.1"/>
    <property type="molecule type" value="Genomic_DNA"/>
</dbReference>
<keyword evidence="3" id="KW-1185">Reference proteome</keyword>
<dbReference type="InterPro" id="IPR013830">
    <property type="entry name" value="SGNH_hydro"/>
</dbReference>
<dbReference type="Proteomes" id="UP001595872">
    <property type="component" value="Unassembled WGS sequence"/>
</dbReference>
<dbReference type="InterPro" id="IPR036514">
    <property type="entry name" value="SGNH_hydro_sf"/>
</dbReference>
<comment type="caution">
    <text evidence="2">The sequence shown here is derived from an EMBL/GenBank/DDBJ whole genome shotgun (WGS) entry which is preliminary data.</text>
</comment>
<dbReference type="CDD" id="cd00229">
    <property type="entry name" value="SGNH_hydrolase"/>
    <property type="match status" value="1"/>
</dbReference>
<dbReference type="Gene3D" id="3.40.50.1110">
    <property type="entry name" value="SGNH hydrolase"/>
    <property type="match status" value="1"/>
</dbReference>
<dbReference type="PANTHER" id="PTHR30383:SF5">
    <property type="entry name" value="SGNH HYDROLASE-TYPE ESTERASE DOMAIN-CONTAINING PROTEIN"/>
    <property type="match status" value="1"/>
</dbReference>
<dbReference type="Pfam" id="PF13472">
    <property type="entry name" value="Lipase_GDSL_2"/>
    <property type="match status" value="1"/>
</dbReference>
<sequence>MGVSPRAALVAVACAVVTAGCSSGSGGSQSAAPSHEVDRSVVALGDSVPEGANCGCDPYPELSAKALTVPGTRQVTTTNEAVGGYTSADVLAQLRASTSKASRSVEKADAVDIEVGANDVSFDESCGTSTACYEKRIPGLQQNLSEIVRRVHELTAGRKVLVVLLDYWSVWLGGRYAAEQGKPYADAATAMTAQVNEIIRKTATDSGSAYVDLREAFKGPDYAYDETHYLSDDGDHPNAAGHQQISAATVDVVRKTLHI</sequence>